<proteinExistence type="predicted"/>
<protein>
    <submittedName>
        <fullName evidence="1">Uncharacterized protein</fullName>
    </submittedName>
</protein>
<feature type="non-terminal residue" evidence="1">
    <location>
        <position position="193"/>
    </location>
</feature>
<gene>
    <name evidence="1" type="ORF">METZ01_LOCUS277548</name>
</gene>
<accession>A0A382KIA1</accession>
<feature type="non-terminal residue" evidence="1">
    <location>
        <position position="1"/>
    </location>
</feature>
<evidence type="ECO:0000313" key="1">
    <source>
        <dbReference type="EMBL" id="SVC24694.1"/>
    </source>
</evidence>
<name>A0A382KIA1_9ZZZZ</name>
<organism evidence="1">
    <name type="scientific">marine metagenome</name>
    <dbReference type="NCBI Taxonomy" id="408172"/>
    <lineage>
        <taxon>unclassified sequences</taxon>
        <taxon>metagenomes</taxon>
        <taxon>ecological metagenomes</taxon>
    </lineage>
</organism>
<sequence>VQDEPENEEYEFEEFEGMEVSPNYIEVPVQFHSFMEEGPFSKCTLCEEPLTEDGTQYLIHKAFHREEVIFEYAMCLPCRAKMQEELSVESIERVNNYMEQFQIEKREEGLMRDHGPDVSEWLSHCLVTGQPIAEADEYHYYAFCDGPDLVFNGLPLALAGSVDEKLNELLSKKTRDRLDGFVDEQFGLPPELK</sequence>
<reference evidence="1" key="1">
    <citation type="submission" date="2018-05" db="EMBL/GenBank/DDBJ databases">
        <authorList>
            <person name="Lanie J.A."/>
            <person name="Ng W.-L."/>
            <person name="Kazmierczak K.M."/>
            <person name="Andrzejewski T.M."/>
            <person name="Davidsen T.M."/>
            <person name="Wayne K.J."/>
            <person name="Tettelin H."/>
            <person name="Glass J.I."/>
            <person name="Rusch D."/>
            <person name="Podicherti R."/>
            <person name="Tsui H.-C.T."/>
            <person name="Winkler M.E."/>
        </authorList>
    </citation>
    <scope>NUCLEOTIDE SEQUENCE</scope>
</reference>
<dbReference type="AlphaFoldDB" id="A0A382KIA1"/>
<dbReference type="EMBL" id="UINC01081133">
    <property type="protein sequence ID" value="SVC24694.1"/>
    <property type="molecule type" value="Genomic_DNA"/>
</dbReference>